<accession>A0ABD4Z9C7</accession>
<evidence type="ECO:0000256" key="1">
    <source>
        <dbReference type="ARBA" id="ARBA00023118"/>
    </source>
</evidence>
<keyword evidence="1" id="KW-0051">Antiviral defense</keyword>
<feature type="domain" description="CRISPR type III-associated protein" evidence="2">
    <location>
        <begin position="11"/>
        <end position="185"/>
    </location>
</feature>
<proteinExistence type="predicted"/>
<evidence type="ECO:0000313" key="3">
    <source>
        <dbReference type="EMBL" id="MDK6029522.1"/>
    </source>
</evidence>
<reference evidence="3 4" key="1">
    <citation type="submission" date="2023-05" db="EMBL/GenBank/DDBJ databases">
        <title>A new hyperthermophilic archaea 'Ignisphaera cupida' sp. nov. and description of the family 'Ignisphaeraceae' fam. nov.</title>
        <authorList>
            <person name="Podosokorskaya O.A."/>
            <person name="Elcheninov A.G."/>
            <person name="Klukina A."/>
            <person name="Merkel A.Y."/>
        </authorList>
    </citation>
    <scope>NUCLEOTIDE SEQUENCE [LARGE SCALE GENOMIC DNA]</scope>
    <source>
        <strain evidence="3 4">4213-co</strain>
    </source>
</reference>
<dbReference type="Proteomes" id="UP001529235">
    <property type="component" value="Unassembled WGS sequence"/>
</dbReference>
<dbReference type="AlphaFoldDB" id="A0ABD4Z9C7"/>
<dbReference type="EMBL" id="JASNVW010000010">
    <property type="protein sequence ID" value="MDK6029522.1"/>
    <property type="molecule type" value="Genomic_DNA"/>
</dbReference>
<name>A0ABD4Z9C7_9CREN</name>
<comment type="caution">
    <text evidence="3">The sequence shown here is derived from an EMBL/GenBank/DDBJ whole genome shotgun (WGS) entry which is preliminary data.</text>
</comment>
<dbReference type="RefSeq" id="WP_285274509.1">
    <property type="nucleotide sequence ID" value="NZ_JASNVW010000010.1"/>
</dbReference>
<dbReference type="InterPro" id="IPR005537">
    <property type="entry name" value="RAMP_III_fam"/>
</dbReference>
<sequence>MTKIVIEVTNTTPMLVGWHDPELVDPMGLRATEVKGIWRWWARAVVAGALYDKNMLIGERGEDAVRRPLPNEIHAINCLVGKVMGLGYTGEREAEQARLHLYVEKVGVLEPRVVTGDGLGYQRLRLLSLGRKRHQYIDTGSRFRIEVDIVRREYADAEDLALKILVLSLQLMGIGKGSRKGLGSLDVTYTNLSIPSSLADLVEEIYRGVSHLVDKYGYSECKAQQKSVRKGLPPIPALSRDQYNRFNIAQIHVVRNVDLGKFIEIHNFFVRSERCRKLYGNPVCEDKLRKSLHAWVLGLPRSQRGTGYSSEDFERRASPMFISYHEKGNRLGQGVFVTMLASGDWPRKIEWAGAGSQMLVIDEGDVVNAMANALNEFREYVDKLKLQMNRVWPW</sequence>
<dbReference type="Pfam" id="PF03787">
    <property type="entry name" value="RAMPs"/>
    <property type="match status" value="1"/>
</dbReference>
<dbReference type="CDD" id="cd09726">
    <property type="entry name" value="RAMP_I_III"/>
    <property type="match status" value="1"/>
</dbReference>
<gene>
    <name evidence="3" type="ORF">QPL79_09115</name>
</gene>
<organism evidence="3 4">
    <name type="scientific">Ignisphaera cupida</name>
    <dbReference type="NCBI Taxonomy" id="3050454"/>
    <lineage>
        <taxon>Archaea</taxon>
        <taxon>Thermoproteota</taxon>
        <taxon>Thermoprotei</taxon>
        <taxon>Desulfurococcales</taxon>
        <taxon>Desulfurococcaceae</taxon>
        <taxon>Ignisphaera</taxon>
    </lineage>
</organism>
<dbReference type="GO" id="GO:0051607">
    <property type="term" value="P:defense response to virus"/>
    <property type="evidence" value="ECO:0007669"/>
    <property type="project" value="UniProtKB-KW"/>
</dbReference>
<protein>
    <recommendedName>
        <fullName evidence="2">CRISPR type III-associated protein domain-containing protein</fullName>
    </recommendedName>
</protein>
<evidence type="ECO:0000259" key="2">
    <source>
        <dbReference type="Pfam" id="PF03787"/>
    </source>
</evidence>
<evidence type="ECO:0000313" key="4">
    <source>
        <dbReference type="Proteomes" id="UP001529235"/>
    </source>
</evidence>
<keyword evidence="4" id="KW-1185">Reference proteome</keyword>